<keyword evidence="5 6" id="KW-0472">Membrane</keyword>
<feature type="domain" description="Major facilitator superfamily (MFS) profile" evidence="7">
    <location>
        <begin position="31"/>
        <end position="413"/>
    </location>
</feature>
<evidence type="ECO:0000259" key="7">
    <source>
        <dbReference type="PROSITE" id="PS50850"/>
    </source>
</evidence>
<reference evidence="9" key="1">
    <citation type="submission" date="2020-07" db="EMBL/GenBank/DDBJ databases">
        <authorList>
            <person name="Partida-Martinez L."/>
            <person name="Huntemann M."/>
            <person name="Clum A."/>
            <person name="Wang J."/>
            <person name="Palaniappan K."/>
            <person name="Ritter S."/>
            <person name="Chen I.-M."/>
            <person name="Stamatis D."/>
            <person name="Reddy T."/>
            <person name="O'Malley R."/>
            <person name="Daum C."/>
            <person name="Shapiro N."/>
            <person name="Ivanova N."/>
            <person name="Kyrpides N."/>
            <person name="Woyke T."/>
        </authorList>
    </citation>
    <scope>NUCLEOTIDE SEQUENCE [LARGE SCALE GENOMIC DNA]</scope>
    <source>
        <strain evidence="9">AT2.8</strain>
    </source>
</reference>
<keyword evidence="3 6" id="KW-0812">Transmembrane</keyword>
<accession>A0A852TMH6</accession>
<feature type="transmembrane region" description="Helical" evidence="6">
    <location>
        <begin position="360"/>
        <end position="377"/>
    </location>
</feature>
<feature type="transmembrane region" description="Helical" evidence="6">
    <location>
        <begin position="325"/>
        <end position="348"/>
    </location>
</feature>
<comment type="caution">
    <text evidence="8">The sequence shown here is derived from an EMBL/GenBank/DDBJ whole genome shotgun (WGS) entry which is preliminary data.</text>
</comment>
<keyword evidence="2" id="KW-0813">Transport</keyword>
<dbReference type="GO" id="GO:0022857">
    <property type="term" value="F:transmembrane transporter activity"/>
    <property type="evidence" value="ECO:0007669"/>
    <property type="project" value="InterPro"/>
</dbReference>
<feature type="transmembrane region" description="Helical" evidence="6">
    <location>
        <begin position="301"/>
        <end position="319"/>
    </location>
</feature>
<comment type="subcellular location">
    <subcellularLocation>
        <location evidence="1">Cell membrane</location>
        <topology evidence="1">Multi-pass membrane protein</topology>
    </subcellularLocation>
</comment>
<feature type="transmembrane region" description="Helical" evidence="6">
    <location>
        <begin position="389"/>
        <end position="407"/>
    </location>
</feature>
<evidence type="ECO:0000313" key="9">
    <source>
        <dbReference type="Proteomes" id="UP000548423"/>
    </source>
</evidence>
<dbReference type="EMBL" id="JACCBX010000025">
    <property type="protein sequence ID" value="NYE09589.1"/>
    <property type="molecule type" value="Genomic_DNA"/>
</dbReference>
<evidence type="ECO:0000256" key="3">
    <source>
        <dbReference type="ARBA" id="ARBA00022692"/>
    </source>
</evidence>
<organism evidence="8 9">
    <name type="scientific">Neobacillus niacini</name>
    <dbReference type="NCBI Taxonomy" id="86668"/>
    <lineage>
        <taxon>Bacteria</taxon>
        <taxon>Bacillati</taxon>
        <taxon>Bacillota</taxon>
        <taxon>Bacilli</taxon>
        <taxon>Bacillales</taxon>
        <taxon>Bacillaceae</taxon>
        <taxon>Neobacillus</taxon>
    </lineage>
</organism>
<dbReference type="SUPFAM" id="SSF103473">
    <property type="entry name" value="MFS general substrate transporter"/>
    <property type="match status" value="1"/>
</dbReference>
<evidence type="ECO:0000256" key="2">
    <source>
        <dbReference type="ARBA" id="ARBA00022448"/>
    </source>
</evidence>
<gene>
    <name evidence="8" type="ORF">F4694_006492</name>
</gene>
<name>A0A852TMH6_9BACI</name>
<dbReference type="InterPro" id="IPR020846">
    <property type="entry name" value="MFS_dom"/>
</dbReference>
<dbReference type="Proteomes" id="UP000548423">
    <property type="component" value="Unassembled WGS sequence"/>
</dbReference>
<dbReference type="InterPro" id="IPR053200">
    <property type="entry name" value="YfmO-like"/>
</dbReference>
<feature type="transmembrane region" description="Helical" evidence="6">
    <location>
        <begin position="271"/>
        <end position="289"/>
    </location>
</feature>
<feature type="transmembrane region" description="Helical" evidence="6">
    <location>
        <begin position="179"/>
        <end position="202"/>
    </location>
</feature>
<protein>
    <submittedName>
        <fullName evidence="8">MFS family arabinose efflux permease</fullName>
    </submittedName>
</protein>
<feature type="transmembrane region" description="Helical" evidence="6">
    <location>
        <begin position="69"/>
        <end position="89"/>
    </location>
</feature>
<reference evidence="9" key="2">
    <citation type="submission" date="2020-08" db="EMBL/GenBank/DDBJ databases">
        <title>The Agave Microbiome: Exploring the role of microbial communities in plant adaptations to desert environments.</title>
        <authorList>
            <person name="Partida-Martinez L.P."/>
        </authorList>
    </citation>
    <scope>NUCLEOTIDE SEQUENCE [LARGE SCALE GENOMIC DNA]</scope>
    <source>
        <strain evidence="9">AT2.8</strain>
    </source>
</reference>
<dbReference type="InterPro" id="IPR036259">
    <property type="entry name" value="MFS_trans_sf"/>
</dbReference>
<dbReference type="InterPro" id="IPR011701">
    <property type="entry name" value="MFS"/>
</dbReference>
<dbReference type="PRINTS" id="PR01035">
    <property type="entry name" value="TCRTETA"/>
</dbReference>
<dbReference type="PROSITE" id="PS50850">
    <property type="entry name" value="MFS"/>
    <property type="match status" value="1"/>
</dbReference>
<dbReference type="PANTHER" id="PTHR43683">
    <property type="entry name" value="MULTIDRUG EFFLUX PROTEIN YFMO"/>
    <property type="match status" value="1"/>
</dbReference>
<dbReference type="Pfam" id="PF07690">
    <property type="entry name" value="MFS_1"/>
    <property type="match status" value="1"/>
</dbReference>
<sequence length="422" mass="44724">MASTPKLASSVSQKGLEHSHQKAGLLNQPISVWAVFFASIIAFMGIGLVNPILRELSVQLKATPSEVTLLFTSYNVVMAFAMLITGTVSSRLSQKWTLLTGIGIIAIVSAFGGFANNIWTLVGLRGVWGLGNALFVATSLAAIVSLSKSGTAKAIILYEAAVGIGISVGPLLGGSLGSITWRAPFFGVAILMAVAFIILIVLMPKSSSVNVGTAATVKVGKPKTSILDPFRAMKHRSLLTLGIVAALYNIGFFTIMAYAPFVMGVDPKGMGYVFLGWGLLLAITSVFTAPKLQEWFGTIKAMVMMLFLFVLDLALMGIFTSTQWVVIAAVICAGAILGNSNTLITTAVMNASPVEKSTASASYSFLRFIGAAISPYMAGKLAEIFNPHVPFFVGAGFVLLSVVFIWFNMKHIRHVDTAESGH</sequence>
<evidence type="ECO:0000256" key="6">
    <source>
        <dbReference type="SAM" id="Phobius"/>
    </source>
</evidence>
<proteinExistence type="predicted"/>
<feature type="transmembrane region" description="Helical" evidence="6">
    <location>
        <begin position="127"/>
        <end position="147"/>
    </location>
</feature>
<evidence type="ECO:0000256" key="1">
    <source>
        <dbReference type="ARBA" id="ARBA00004651"/>
    </source>
</evidence>
<dbReference type="CDD" id="cd17474">
    <property type="entry name" value="MFS_YfmO_like"/>
    <property type="match status" value="1"/>
</dbReference>
<dbReference type="Gene3D" id="1.20.1250.20">
    <property type="entry name" value="MFS general substrate transporter like domains"/>
    <property type="match status" value="1"/>
</dbReference>
<dbReference type="InterPro" id="IPR001958">
    <property type="entry name" value="Tet-R_TetA/multi-R_MdtG-like"/>
</dbReference>
<dbReference type="PANTHER" id="PTHR43683:SF1">
    <property type="entry name" value="MULTIDRUG EFFLUX PROTEIN YFMO"/>
    <property type="match status" value="1"/>
</dbReference>
<feature type="transmembrane region" description="Helical" evidence="6">
    <location>
        <begin position="30"/>
        <end position="49"/>
    </location>
</feature>
<feature type="transmembrane region" description="Helical" evidence="6">
    <location>
        <begin position="238"/>
        <end position="259"/>
    </location>
</feature>
<evidence type="ECO:0000313" key="8">
    <source>
        <dbReference type="EMBL" id="NYE09589.1"/>
    </source>
</evidence>
<evidence type="ECO:0000256" key="5">
    <source>
        <dbReference type="ARBA" id="ARBA00023136"/>
    </source>
</evidence>
<evidence type="ECO:0000256" key="4">
    <source>
        <dbReference type="ARBA" id="ARBA00022989"/>
    </source>
</evidence>
<dbReference type="GO" id="GO:0005886">
    <property type="term" value="C:plasma membrane"/>
    <property type="evidence" value="ECO:0007669"/>
    <property type="project" value="UniProtKB-SubCell"/>
</dbReference>
<feature type="transmembrane region" description="Helical" evidence="6">
    <location>
        <begin position="154"/>
        <end position="173"/>
    </location>
</feature>
<feature type="transmembrane region" description="Helical" evidence="6">
    <location>
        <begin position="96"/>
        <end position="115"/>
    </location>
</feature>
<dbReference type="AlphaFoldDB" id="A0A852TMH6"/>
<keyword evidence="4 6" id="KW-1133">Transmembrane helix</keyword>